<dbReference type="InterPro" id="IPR050815">
    <property type="entry name" value="TF_fung"/>
</dbReference>
<dbReference type="CDD" id="cd00067">
    <property type="entry name" value="GAL4"/>
    <property type="match status" value="1"/>
</dbReference>
<accession>A0A0H2RN80</accession>
<evidence type="ECO:0000313" key="8">
    <source>
        <dbReference type="EMBL" id="KLO13354.1"/>
    </source>
</evidence>
<keyword evidence="5" id="KW-0539">Nucleus</keyword>
<evidence type="ECO:0000256" key="1">
    <source>
        <dbReference type="ARBA" id="ARBA00004123"/>
    </source>
</evidence>
<dbReference type="PANTHER" id="PTHR47338">
    <property type="entry name" value="ZN(II)2CYS6 TRANSCRIPTION FACTOR (EUROFUNG)-RELATED"/>
    <property type="match status" value="1"/>
</dbReference>
<dbReference type="GO" id="GO:0005634">
    <property type="term" value="C:nucleus"/>
    <property type="evidence" value="ECO:0007669"/>
    <property type="project" value="UniProtKB-SubCell"/>
</dbReference>
<keyword evidence="9" id="KW-1185">Reference proteome</keyword>
<evidence type="ECO:0000259" key="7">
    <source>
        <dbReference type="PROSITE" id="PS50048"/>
    </source>
</evidence>
<evidence type="ECO:0000256" key="3">
    <source>
        <dbReference type="ARBA" id="ARBA00023015"/>
    </source>
</evidence>
<gene>
    <name evidence="8" type="ORF">SCHPADRAFT_940484</name>
</gene>
<dbReference type="GO" id="GO:0008270">
    <property type="term" value="F:zinc ion binding"/>
    <property type="evidence" value="ECO:0007669"/>
    <property type="project" value="InterPro"/>
</dbReference>
<evidence type="ECO:0000256" key="5">
    <source>
        <dbReference type="ARBA" id="ARBA00023242"/>
    </source>
</evidence>
<dbReference type="SUPFAM" id="SSF57701">
    <property type="entry name" value="Zn2/Cys6 DNA-binding domain"/>
    <property type="match status" value="1"/>
</dbReference>
<dbReference type="OrthoDB" id="2309723at2759"/>
<dbReference type="AlphaFoldDB" id="A0A0H2RN80"/>
<dbReference type="Pfam" id="PF04082">
    <property type="entry name" value="Fungal_trans"/>
    <property type="match status" value="1"/>
</dbReference>
<keyword evidence="4" id="KW-0804">Transcription</keyword>
<sequence length="573" mass="63475">MFSRQFPSSTGGSVAAYLPRGQACITCRRKKMKCDGAKPYCTPCSMTKRKEDCEYTDRQGRTQTEILEERLRQLQHRVKELENPLYISTSILLHDPRSNSQSSSTSLESSYGSHCSVSDRLKGSNRDLLSPAVPPLLHVDDVHGLFQNFLPHARRLGFYLNVNRFMSSMSLPIGHPVRPHSSLLDVISLWALRIARHPNLSELENRYITSAISSMPSALGSATSKHRVQCCQAEILLALYFFCDGRLLEGRYHASAAMSAAVSSGLHQIGWKPQSSSPSVGSLKTDLPGEANRPSDTVELGEKINVFWSAFLLDRCWSVAISSAPSFIEEESAITTPVPCRSEGFEITEERPTLEDCFASPTRWITTSEAFSVRRSQIISGALFERATRLVSAATPELVTSQTFLRSIGALEDAIMVFNNTLANNSISMFDSVMSVKDRRTFVLSQTLGQASIIQLHYMLSGMGRLDAMVKERSTNLCTEAARQISFIVGQISPEDFEFLDPIIGIVWLSASRILANEVKKCHARQAYQNAEMIAYELSHILSAMEVIGKSCPLIAFQASGMALNEPSESHRV</sequence>
<dbReference type="PROSITE" id="PS50048">
    <property type="entry name" value="ZN2_CY6_FUNGAL_2"/>
    <property type="match status" value="1"/>
</dbReference>
<proteinExistence type="predicted"/>
<dbReference type="CDD" id="cd12148">
    <property type="entry name" value="fungal_TF_MHR"/>
    <property type="match status" value="1"/>
</dbReference>
<dbReference type="PANTHER" id="PTHR47338:SF29">
    <property type="entry name" value="ZN(2)-C6 FUNGAL-TYPE DOMAIN-CONTAINING PROTEIN"/>
    <property type="match status" value="1"/>
</dbReference>
<evidence type="ECO:0000256" key="2">
    <source>
        <dbReference type="ARBA" id="ARBA00022723"/>
    </source>
</evidence>
<dbReference type="Gene3D" id="4.10.240.10">
    <property type="entry name" value="Zn(2)-C6 fungal-type DNA-binding domain"/>
    <property type="match status" value="1"/>
</dbReference>
<dbReference type="GO" id="GO:0000981">
    <property type="term" value="F:DNA-binding transcription factor activity, RNA polymerase II-specific"/>
    <property type="evidence" value="ECO:0007669"/>
    <property type="project" value="InterPro"/>
</dbReference>
<keyword evidence="3" id="KW-0805">Transcription regulation</keyword>
<dbReference type="SMART" id="SM00066">
    <property type="entry name" value="GAL4"/>
    <property type="match status" value="1"/>
</dbReference>
<evidence type="ECO:0000313" key="9">
    <source>
        <dbReference type="Proteomes" id="UP000053477"/>
    </source>
</evidence>
<dbReference type="EMBL" id="KQ085961">
    <property type="protein sequence ID" value="KLO13354.1"/>
    <property type="molecule type" value="Genomic_DNA"/>
</dbReference>
<feature type="domain" description="Zn(2)-C6 fungal-type" evidence="7">
    <location>
        <begin position="23"/>
        <end position="55"/>
    </location>
</feature>
<protein>
    <recommendedName>
        <fullName evidence="7">Zn(2)-C6 fungal-type domain-containing protein</fullName>
    </recommendedName>
</protein>
<dbReference type="InParanoid" id="A0A0H2RN80"/>
<dbReference type="InterPro" id="IPR001138">
    <property type="entry name" value="Zn2Cys6_DnaBD"/>
</dbReference>
<dbReference type="GO" id="GO:0003677">
    <property type="term" value="F:DNA binding"/>
    <property type="evidence" value="ECO:0007669"/>
    <property type="project" value="InterPro"/>
</dbReference>
<dbReference type="PROSITE" id="PS00463">
    <property type="entry name" value="ZN2_CY6_FUNGAL_1"/>
    <property type="match status" value="1"/>
</dbReference>
<dbReference type="InterPro" id="IPR036864">
    <property type="entry name" value="Zn2-C6_fun-type_DNA-bd_sf"/>
</dbReference>
<dbReference type="InterPro" id="IPR007219">
    <property type="entry name" value="XnlR_reg_dom"/>
</dbReference>
<feature type="compositionally biased region" description="Low complexity" evidence="6">
    <location>
        <begin position="98"/>
        <end position="113"/>
    </location>
</feature>
<comment type="subcellular location">
    <subcellularLocation>
        <location evidence="1">Nucleus</location>
    </subcellularLocation>
</comment>
<keyword evidence="2" id="KW-0479">Metal-binding</keyword>
<organism evidence="8 9">
    <name type="scientific">Schizopora paradoxa</name>
    <dbReference type="NCBI Taxonomy" id="27342"/>
    <lineage>
        <taxon>Eukaryota</taxon>
        <taxon>Fungi</taxon>
        <taxon>Dikarya</taxon>
        <taxon>Basidiomycota</taxon>
        <taxon>Agaricomycotina</taxon>
        <taxon>Agaricomycetes</taxon>
        <taxon>Hymenochaetales</taxon>
        <taxon>Schizoporaceae</taxon>
        <taxon>Schizopora</taxon>
    </lineage>
</organism>
<evidence type="ECO:0000256" key="6">
    <source>
        <dbReference type="SAM" id="MobiDB-lite"/>
    </source>
</evidence>
<dbReference type="Pfam" id="PF00172">
    <property type="entry name" value="Zn_clus"/>
    <property type="match status" value="1"/>
</dbReference>
<name>A0A0H2RN80_9AGAM</name>
<feature type="region of interest" description="Disordered" evidence="6">
    <location>
        <begin position="271"/>
        <end position="294"/>
    </location>
</feature>
<reference evidence="8 9" key="1">
    <citation type="submission" date="2015-04" db="EMBL/GenBank/DDBJ databases">
        <title>Complete genome sequence of Schizopora paradoxa KUC8140, a cosmopolitan wood degrader in East Asia.</title>
        <authorList>
            <consortium name="DOE Joint Genome Institute"/>
            <person name="Min B."/>
            <person name="Park H."/>
            <person name="Jang Y."/>
            <person name="Kim J.-J."/>
            <person name="Kim K.H."/>
            <person name="Pangilinan J."/>
            <person name="Lipzen A."/>
            <person name="Riley R."/>
            <person name="Grigoriev I.V."/>
            <person name="Spatafora J.W."/>
            <person name="Choi I.-G."/>
        </authorList>
    </citation>
    <scope>NUCLEOTIDE SEQUENCE [LARGE SCALE GENOMIC DNA]</scope>
    <source>
        <strain evidence="8 9">KUC8140</strain>
    </source>
</reference>
<dbReference type="STRING" id="27342.A0A0H2RN80"/>
<feature type="region of interest" description="Disordered" evidence="6">
    <location>
        <begin position="96"/>
        <end position="120"/>
    </location>
</feature>
<feature type="compositionally biased region" description="Polar residues" evidence="6">
    <location>
        <begin position="273"/>
        <end position="282"/>
    </location>
</feature>
<dbReference type="GO" id="GO:0006351">
    <property type="term" value="P:DNA-templated transcription"/>
    <property type="evidence" value="ECO:0007669"/>
    <property type="project" value="InterPro"/>
</dbReference>
<dbReference type="SMART" id="SM00906">
    <property type="entry name" value="Fungal_trans"/>
    <property type="match status" value="1"/>
</dbReference>
<dbReference type="Proteomes" id="UP000053477">
    <property type="component" value="Unassembled WGS sequence"/>
</dbReference>
<evidence type="ECO:0000256" key="4">
    <source>
        <dbReference type="ARBA" id="ARBA00023163"/>
    </source>
</evidence>